<dbReference type="SUPFAM" id="SSF51735">
    <property type="entry name" value="NAD(P)-binding Rossmann-fold domains"/>
    <property type="match status" value="1"/>
</dbReference>
<dbReference type="SUPFAM" id="SSF50129">
    <property type="entry name" value="GroES-like"/>
    <property type="match status" value="1"/>
</dbReference>
<dbReference type="InterPro" id="IPR013154">
    <property type="entry name" value="ADH-like_N"/>
</dbReference>
<comment type="similarity">
    <text evidence="4">Belongs to the zinc-containing alcohol dehydrogenase family.</text>
</comment>
<keyword evidence="8" id="KW-1185">Reference proteome</keyword>
<evidence type="ECO:0000256" key="2">
    <source>
        <dbReference type="ARBA" id="ARBA00022833"/>
    </source>
</evidence>
<reference evidence="7 8" key="1">
    <citation type="submission" date="2024-03" db="EMBL/GenBank/DDBJ databases">
        <title>Human intestinal bacterial collection.</title>
        <authorList>
            <person name="Pauvert C."/>
            <person name="Hitch T.C.A."/>
            <person name="Clavel T."/>
        </authorList>
    </citation>
    <scope>NUCLEOTIDE SEQUENCE [LARGE SCALE GENOMIC DNA]</scope>
    <source>
        <strain evidence="7 8">CLA-JM-H11</strain>
    </source>
</reference>
<dbReference type="PROSITE" id="PS00059">
    <property type="entry name" value="ADH_ZINC"/>
    <property type="match status" value="1"/>
</dbReference>
<dbReference type="InterPro" id="IPR002328">
    <property type="entry name" value="ADH_Zn_CS"/>
</dbReference>
<dbReference type="InterPro" id="IPR013149">
    <property type="entry name" value="ADH-like_C"/>
</dbReference>
<dbReference type="Pfam" id="PF08240">
    <property type="entry name" value="ADH_N"/>
    <property type="match status" value="1"/>
</dbReference>
<dbReference type="Pfam" id="PF00107">
    <property type="entry name" value="ADH_zinc_N"/>
    <property type="match status" value="1"/>
</dbReference>
<accession>A0ABV1GG74</accession>
<dbReference type="PANTHER" id="PTHR43401:SF2">
    <property type="entry name" value="L-THREONINE 3-DEHYDROGENASE"/>
    <property type="match status" value="1"/>
</dbReference>
<sequence length="346" mass="37087">MDKKTATMKAAFVTSVGKVEIRDIPRPEPGKGQVLIRVRNAGICGSDLHLFLGTHAFRVLPAILGHEMAGEIAALGEGVEGWQLGEHVTVEPQLSCGTCAMCRQGRPNLCEKISVPGTPGWYGTFAEYFVAPVSCLYRMEKSLPFTSAVLTEPFAVAVHALRDAKPGPEDCCVILGAGTIGLLCLVAAGKIAGFSKVICTDTAPFNRELALRLGAAAAYDPLQENAEEEILRQTGGGAALTVVAAGAKDILNQASRVTRKCGEIRLVASLTRPIPYVAYDLAHKEQKLQGVWTYTSEDFAVAAQQINHGLDLHALVTQILPLDETQRGLEMLRDKTEDVAKILISL</sequence>
<keyword evidence="3" id="KW-0560">Oxidoreductase</keyword>
<gene>
    <name evidence="7" type="ORF">WMO24_10415</name>
</gene>
<dbReference type="InterPro" id="IPR050129">
    <property type="entry name" value="Zn_alcohol_dh"/>
</dbReference>
<feature type="domain" description="Alcohol dehydrogenase-like C-terminal" evidence="5">
    <location>
        <begin position="183"/>
        <end position="305"/>
    </location>
</feature>
<dbReference type="RefSeq" id="WP_349216382.1">
    <property type="nucleotide sequence ID" value="NZ_JBBMFA010000096.1"/>
</dbReference>
<protein>
    <submittedName>
        <fullName evidence="7">Alcohol dehydrogenase catalytic domain-containing protein</fullName>
    </submittedName>
</protein>
<dbReference type="Proteomes" id="UP001477672">
    <property type="component" value="Unassembled WGS sequence"/>
</dbReference>
<keyword evidence="2 4" id="KW-0862">Zinc</keyword>
<dbReference type="Gene3D" id="3.40.50.720">
    <property type="entry name" value="NAD(P)-binding Rossmann-like Domain"/>
    <property type="match status" value="1"/>
</dbReference>
<keyword evidence="1 4" id="KW-0479">Metal-binding</keyword>
<comment type="caution">
    <text evidence="7">The sequence shown here is derived from an EMBL/GenBank/DDBJ whole genome shotgun (WGS) entry which is preliminary data.</text>
</comment>
<proteinExistence type="inferred from homology"/>
<evidence type="ECO:0000313" key="8">
    <source>
        <dbReference type="Proteomes" id="UP001477672"/>
    </source>
</evidence>
<evidence type="ECO:0000259" key="5">
    <source>
        <dbReference type="Pfam" id="PF00107"/>
    </source>
</evidence>
<organism evidence="7 8">
    <name type="scientific">Ruthenibacterium intestinale</name>
    <dbReference type="NCBI Taxonomy" id="3133163"/>
    <lineage>
        <taxon>Bacteria</taxon>
        <taxon>Bacillati</taxon>
        <taxon>Bacillota</taxon>
        <taxon>Clostridia</taxon>
        <taxon>Eubacteriales</taxon>
        <taxon>Oscillospiraceae</taxon>
        <taxon>Ruthenibacterium</taxon>
    </lineage>
</organism>
<dbReference type="InterPro" id="IPR036291">
    <property type="entry name" value="NAD(P)-bd_dom_sf"/>
</dbReference>
<name>A0ABV1GG74_9FIRM</name>
<feature type="domain" description="Alcohol dehydrogenase-like N-terminal" evidence="6">
    <location>
        <begin position="30"/>
        <end position="139"/>
    </location>
</feature>
<evidence type="ECO:0000313" key="7">
    <source>
        <dbReference type="EMBL" id="MEQ2520837.1"/>
    </source>
</evidence>
<evidence type="ECO:0000256" key="1">
    <source>
        <dbReference type="ARBA" id="ARBA00022723"/>
    </source>
</evidence>
<dbReference type="Gene3D" id="3.90.180.10">
    <property type="entry name" value="Medium-chain alcohol dehydrogenases, catalytic domain"/>
    <property type="match status" value="1"/>
</dbReference>
<dbReference type="InterPro" id="IPR011032">
    <property type="entry name" value="GroES-like_sf"/>
</dbReference>
<dbReference type="EMBL" id="JBBMFA010000096">
    <property type="protein sequence ID" value="MEQ2520837.1"/>
    <property type="molecule type" value="Genomic_DNA"/>
</dbReference>
<comment type="cofactor">
    <cofactor evidence="4">
        <name>Zn(2+)</name>
        <dbReference type="ChEBI" id="CHEBI:29105"/>
    </cofactor>
</comment>
<dbReference type="PANTHER" id="PTHR43401">
    <property type="entry name" value="L-THREONINE 3-DEHYDROGENASE"/>
    <property type="match status" value="1"/>
</dbReference>
<evidence type="ECO:0000259" key="6">
    <source>
        <dbReference type="Pfam" id="PF08240"/>
    </source>
</evidence>
<evidence type="ECO:0000256" key="3">
    <source>
        <dbReference type="ARBA" id="ARBA00023002"/>
    </source>
</evidence>
<evidence type="ECO:0000256" key="4">
    <source>
        <dbReference type="RuleBase" id="RU361277"/>
    </source>
</evidence>